<keyword evidence="3" id="KW-1003">Cell membrane</keyword>
<feature type="region of interest" description="Disordered" evidence="17">
    <location>
        <begin position="328"/>
        <end position="347"/>
    </location>
</feature>
<sequence length="921" mass="102765">MWRRWWWEDLTTLEHGDNFTKARATMRISAPSCLCPFLVCLCFIQRCYGASHHLPAKVPSFRNGTKLANGETEVHHRPKRGWIWNQFFVLEEHLGTEAQYVGKLHSNSDKGDGSVRYILSGDGAGNIFVIDEVTGDISATKSLDRESKSHYVLHAQALDRNTEEALEPKSEFIIKVQDINDNAPTFPDGPVVATVPEMSELGTSVLQVTASDADDPTYGNSARIVYSVLQGQPYFSIDPKTGDMYFPRCRLQTSFYLSQNVRCHERPDPEFKLKWFVFLPHAGIIRTALSEMDREAREHYTVVIQAKDMAGQVGGLSGSTTINITLTDVNDNPPMFPQSGRKTGGKIKATDEDLGINADIKYSIINSEGANTFSISTERDTREGIISLKKPLNYERKKTYTLHIEGTNTHVDPRFSYLGSFKDTATLKITVGDVDEAPVFSIDHYIMDVYENSPSGTEVGAVTARDPDSRNSPVRYFLDSKEEGVRYFRIDESSGLIRTTQSLDREDMSWHNITVMASEVGLHLTFISSAADNPSFLSHVPVTVQVLDVNDNPPEIATDEEVIVCESSRPGQVIQTVTAVDKDDFANGQRFSFAFPSQLPVNPNFTLKDNEDSSASIIARRRRFNQQTQELYELPIVVWDGGEPSLSGTSTLTLRVCPCQRHGKVRMCQGEAFLSSAGLSTGALIAILVKDSHSRGSPGPNILRAWTEDVNHRGAGKGGRGFLTRAEEERGMKRRSGTQGELRMRVKRVGEGRAIVVLFITLRRSKKEPLIISEEDIRENVVTYDDEGGGEEDTEAFDIIALRNPAAAEEFKFRRDIRPEKRKHCALPRSHRAAAVELDESDVHEFIRQRLVEADMDTSVPPYDSLQTYAYEGQGSPTGSVSPLDTPGTQSEQDYNYLDNWGPQFQKLAELYAEAESEVTA</sequence>
<comment type="caution">
    <text evidence="19">The sequence shown here is derived from an EMBL/GenBank/DDBJ whole genome shotgun (WGS) entry which is preliminary data.</text>
</comment>
<evidence type="ECO:0000256" key="8">
    <source>
        <dbReference type="ARBA" id="ARBA00022837"/>
    </source>
</evidence>
<keyword evidence="5" id="KW-0479">Metal-binding</keyword>
<dbReference type="Proteomes" id="UP000518266">
    <property type="component" value="Unassembled WGS sequence"/>
</dbReference>
<dbReference type="SMART" id="SM00112">
    <property type="entry name" value="CA"/>
    <property type="match status" value="5"/>
</dbReference>
<dbReference type="PANTHER" id="PTHR24027:SF106">
    <property type="entry name" value="CADHERIN-18"/>
    <property type="match status" value="1"/>
</dbReference>
<dbReference type="GO" id="GO:0008013">
    <property type="term" value="F:beta-catenin binding"/>
    <property type="evidence" value="ECO:0007669"/>
    <property type="project" value="TreeGrafter"/>
</dbReference>
<feature type="region of interest" description="Disordered" evidence="17">
    <location>
        <begin position="872"/>
        <end position="892"/>
    </location>
</feature>
<feature type="domain" description="Cadherin" evidence="18">
    <location>
        <begin position="556"/>
        <end position="673"/>
    </location>
</feature>
<dbReference type="OrthoDB" id="6252479at2759"/>
<feature type="domain" description="Cadherin" evidence="18">
    <location>
        <begin position="347"/>
        <end position="440"/>
    </location>
</feature>
<evidence type="ECO:0000256" key="11">
    <source>
        <dbReference type="ARBA" id="ARBA00022989"/>
    </source>
</evidence>
<evidence type="ECO:0000256" key="14">
    <source>
        <dbReference type="PROSITE-ProRule" id="PRU00043"/>
    </source>
</evidence>
<evidence type="ECO:0000313" key="19">
    <source>
        <dbReference type="EMBL" id="KAF3836431.1"/>
    </source>
</evidence>
<dbReference type="FunFam" id="2.60.40.60:FF:000288">
    <property type="entry name" value="cadherin-12 isoform X2"/>
    <property type="match status" value="1"/>
</dbReference>
<accession>A0A7J5XHN7</accession>
<dbReference type="CDD" id="cd11304">
    <property type="entry name" value="Cadherin_repeat"/>
    <property type="match status" value="5"/>
</dbReference>
<evidence type="ECO:0000259" key="18">
    <source>
        <dbReference type="PROSITE" id="PS50268"/>
    </source>
</evidence>
<dbReference type="Gene3D" id="2.60.40.60">
    <property type="entry name" value="Cadherins"/>
    <property type="match status" value="6"/>
</dbReference>
<dbReference type="FunFam" id="4.10.900.10:FF:000001">
    <property type="entry name" value="Cadherin 2"/>
    <property type="match status" value="1"/>
</dbReference>
<keyword evidence="4 15" id="KW-0812">Transmembrane</keyword>
<keyword evidence="11" id="KW-1133">Transmembrane helix</keyword>
<dbReference type="FunFam" id="2.60.40.60:FF:000012">
    <property type="entry name" value="Cadherin 24"/>
    <property type="match status" value="1"/>
</dbReference>
<feature type="domain" description="Cadherin" evidence="18">
    <location>
        <begin position="441"/>
        <end position="556"/>
    </location>
</feature>
<dbReference type="EMBL" id="JAAKFY010000024">
    <property type="protein sequence ID" value="KAF3836431.1"/>
    <property type="molecule type" value="Genomic_DNA"/>
</dbReference>
<evidence type="ECO:0000256" key="4">
    <source>
        <dbReference type="ARBA" id="ARBA00022692"/>
    </source>
</evidence>
<evidence type="ECO:0000256" key="17">
    <source>
        <dbReference type="SAM" id="MobiDB-lite"/>
    </source>
</evidence>
<feature type="compositionally biased region" description="Polar residues" evidence="17">
    <location>
        <begin position="875"/>
        <end position="892"/>
    </location>
</feature>
<keyword evidence="9 15" id="KW-0130">Cell adhesion</keyword>
<keyword evidence="8 14" id="KW-0106">Calcium</keyword>
<keyword evidence="7" id="KW-0677">Repeat</keyword>
<dbReference type="GO" id="GO:0002009">
    <property type="term" value="P:morphogenesis of an epithelium"/>
    <property type="evidence" value="ECO:0007669"/>
    <property type="project" value="UniProtKB-ARBA"/>
</dbReference>
<dbReference type="GO" id="GO:0034332">
    <property type="term" value="P:adherens junction organization"/>
    <property type="evidence" value="ECO:0007669"/>
    <property type="project" value="TreeGrafter"/>
</dbReference>
<evidence type="ECO:0000256" key="10">
    <source>
        <dbReference type="ARBA" id="ARBA00022949"/>
    </source>
</evidence>
<dbReference type="InterPro" id="IPR039808">
    <property type="entry name" value="Cadherin"/>
</dbReference>
<evidence type="ECO:0000256" key="7">
    <source>
        <dbReference type="ARBA" id="ARBA00022737"/>
    </source>
</evidence>
<feature type="domain" description="Cadherin" evidence="18">
    <location>
        <begin position="106"/>
        <end position="186"/>
    </location>
</feature>
<dbReference type="GO" id="GO:0016339">
    <property type="term" value="P:calcium-dependent cell-cell adhesion via plasma membrane cell adhesion molecules"/>
    <property type="evidence" value="ECO:0007669"/>
    <property type="project" value="TreeGrafter"/>
</dbReference>
<proteinExistence type="predicted"/>
<comment type="subcellular location">
    <subcellularLocation>
        <location evidence="2">Cell junction</location>
        <location evidence="2">Adherens junction</location>
    </subcellularLocation>
    <subcellularLocation>
        <location evidence="1 15">Cell membrane</location>
        <topology evidence="1 15">Single-pass type I membrane protein</topology>
    </subcellularLocation>
</comment>
<keyword evidence="20" id="KW-1185">Reference proteome</keyword>
<dbReference type="PROSITE" id="PS00232">
    <property type="entry name" value="CADHERIN_1"/>
    <property type="match status" value="3"/>
</dbReference>
<dbReference type="FunFam" id="2.60.40.60:FF:000014">
    <property type="entry name" value="Cadherin 8"/>
    <property type="match status" value="1"/>
</dbReference>
<feature type="domain" description="Cadherin" evidence="18">
    <location>
        <begin position="187"/>
        <end position="336"/>
    </location>
</feature>
<dbReference type="InterPro" id="IPR020894">
    <property type="entry name" value="Cadherin_CS"/>
</dbReference>
<evidence type="ECO:0000256" key="12">
    <source>
        <dbReference type="ARBA" id="ARBA00023136"/>
    </source>
</evidence>
<dbReference type="InterPro" id="IPR027397">
    <property type="entry name" value="Catenin-bd_sf"/>
</dbReference>
<name>A0A7J5XHN7_DISMA</name>
<protein>
    <recommendedName>
        <fullName evidence="18">Cadherin domain-containing protein</fullName>
    </recommendedName>
</protein>
<dbReference type="Pfam" id="PF00028">
    <property type="entry name" value="Cadherin"/>
    <property type="match status" value="5"/>
</dbReference>
<gene>
    <name evidence="19" type="ORF">F7725_028989</name>
</gene>
<dbReference type="GO" id="GO:0045296">
    <property type="term" value="F:cadherin binding"/>
    <property type="evidence" value="ECO:0007669"/>
    <property type="project" value="TreeGrafter"/>
</dbReference>
<dbReference type="FunFam" id="2.60.40.60:FF:000017">
    <property type="entry name" value="Cadherin 24"/>
    <property type="match status" value="1"/>
</dbReference>
<evidence type="ECO:0000256" key="2">
    <source>
        <dbReference type="ARBA" id="ARBA00004536"/>
    </source>
</evidence>
<dbReference type="GO" id="GO:0000902">
    <property type="term" value="P:cell morphogenesis"/>
    <property type="evidence" value="ECO:0007669"/>
    <property type="project" value="TreeGrafter"/>
</dbReference>
<dbReference type="SUPFAM" id="SSF49313">
    <property type="entry name" value="Cadherin-like"/>
    <property type="match status" value="6"/>
</dbReference>
<evidence type="ECO:0000256" key="1">
    <source>
        <dbReference type="ARBA" id="ARBA00004251"/>
    </source>
</evidence>
<dbReference type="Gene3D" id="4.10.900.10">
    <property type="entry name" value="TCF3-CBD (Catenin binding domain)"/>
    <property type="match status" value="1"/>
</dbReference>
<dbReference type="GO" id="GO:0016342">
    <property type="term" value="C:catenin complex"/>
    <property type="evidence" value="ECO:0007669"/>
    <property type="project" value="TreeGrafter"/>
</dbReference>
<keyword evidence="6" id="KW-0732">Signal</keyword>
<evidence type="ECO:0000256" key="6">
    <source>
        <dbReference type="ARBA" id="ARBA00022729"/>
    </source>
</evidence>
<evidence type="ECO:0000256" key="3">
    <source>
        <dbReference type="ARBA" id="ARBA00022475"/>
    </source>
</evidence>
<dbReference type="AlphaFoldDB" id="A0A7J5XHN7"/>
<dbReference type="GO" id="GO:0007156">
    <property type="term" value="P:homophilic cell adhesion via plasma membrane adhesion molecules"/>
    <property type="evidence" value="ECO:0007669"/>
    <property type="project" value="InterPro"/>
</dbReference>
<dbReference type="InterPro" id="IPR015919">
    <property type="entry name" value="Cadherin-like_sf"/>
</dbReference>
<dbReference type="GO" id="GO:0044331">
    <property type="term" value="P:cell-cell adhesion mediated by cadherin"/>
    <property type="evidence" value="ECO:0007669"/>
    <property type="project" value="TreeGrafter"/>
</dbReference>
<evidence type="ECO:0000256" key="15">
    <source>
        <dbReference type="RuleBase" id="RU003318"/>
    </source>
</evidence>
<dbReference type="GO" id="GO:0005509">
    <property type="term" value="F:calcium ion binding"/>
    <property type="evidence" value="ECO:0007669"/>
    <property type="project" value="UniProtKB-UniRule"/>
</dbReference>
<dbReference type="InterPro" id="IPR002126">
    <property type="entry name" value="Cadherin-like_dom"/>
</dbReference>
<evidence type="ECO:0000313" key="20">
    <source>
        <dbReference type="Proteomes" id="UP000518266"/>
    </source>
</evidence>
<keyword evidence="12" id="KW-0472">Membrane</keyword>
<evidence type="ECO:0000256" key="5">
    <source>
        <dbReference type="ARBA" id="ARBA00022723"/>
    </source>
</evidence>
<keyword evidence="10" id="KW-0965">Cell junction</keyword>
<dbReference type="InterPro" id="IPR000233">
    <property type="entry name" value="Cadherin_Y-type_LIR"/>
</dbReference>
<evidence type="ECO:0000256" key="13">
    <source>
        <dbReference type="ARBA" id="ARBA00023180"/>
    </source>
</evidence>
<evidence type="ECO:0000256" key="16">
    <source>
        <dbReference type="RuleBase" id="RU004357"/>
    </source>
</evidence>
<organism evidence="19 20">
    <name type="scientific">Dissostichus mawsoni</name>
    <name type="common">Antarctic cod</name>
    <dbReference type="NCBI Taxonomy" id="36200"/>
    <lineage>
        <taxon>Eukaryota</taxon>
        <taxon>Metazoa</taxon>
        <taxon>Chordata</taxon>
        <taxon>Craniata</taxon>
        <taxon>Vertebrata</taxon>
        <taxon>Euteleostomi</taxon>
        <taxon>Actinopterygii</taxon>
        <taxon>Neopterygii</taxon>
        <taxon>Teleostei</taxon>
        <taxon>Neoteleostei</taxon>
        <taxon>Acanthomorphata</taxon>
        <taxon>Eupercaria</taxon>
        <taxon>Perciformes</taxon>
        <taxon>Notothenioidei</taxon>
        <taxon>Nototheniidae</taxon>
        <taxon>Dissostichus</taxon>
    </lineage>
</organism>
<dbReference type="GO" id="GO:0005912">
    <property type="term" value="C:adherens junction"/>
    <property type="evidence" value="ECO:0007669"/>
    <property type="project" value="UniProtKB-SubCell"/>
</dbReference>
<dbReference type="PROSITE" id="PS50268">
    <property type="entry name" value="CADHERIN_2"/>
    <property type="match status" value="5"/>
</dbReference>
<dbReference type="PRINTS" id="PR00205">
    <property type="entry name" value="CADHERIN"/>
</dbReference>
<dbReference type="PANTHER" id="PTHR24027">
    <property type="entry name" value="CADHERIN-23"/>
    <property type="match status" value="1"/>
</dbReference>
<dbReference type="FunFam" id="2.60.40.60:FF:000009">
    <property type="entry name" value="Cadherin 24"/>
    <property type="match status" value="1"/>
</dbReference>
<dbReference type="GO" id="GO:0016477">
    <property type="term" value="P:cell migration"/>
    <property type="evidence" value="ECO:0007669"/>
    <property type="project" value="TreeGrafter"/>
</dbReference>
<keyword evidence="13" id="KW-0325">Glycoprotein</keyword>
<dbReference type="Pfam" id="PF01049">
    <property type="entry name" value="CADH_Y-type_LIR"/>
    <property type="match status" value="1"/>
</dbReference>
<reference evidence="19 20" key="1">
    <citation type="submission" date="2020-03" db="EMBL/GenBank/DDBJ databases">
        <title>Dissostichus mawsoni Genome sequencing and assembly.</title>
        <authorList>
            <person name="Park H."/>
        </authorList>
    </citation>
    <scope>NUCLEOTIDE SEQUENCE [LARGE SCALE GENOMIC DNA]</scope>
    <source>
        <strain evidence="19">DM0001</strain>
        <tissue evidence="19">Muscle</tissue>
    </source>
</reference>
<evidence type="ECO:0000256" key="9">
    <source>
        <dbReference type="ARBA" id="ARBA00022889"/>
    </source>
</evidence>
<dbReference type="GO" id="GO:0007043">
    <property type="term" value="P:cell-cell junction assembly"/>
    <property type="evidence" value="ECO:0007669"/>
    <property type="project" value="TreeGrafter"/>
</dbReference>
<comment type="function">
    <text evidence="16">Cadherins are calcium-dependent cell adhesion proteins.</text>
</comment>